<gene>
    <name evidence="3" type="ORF">MBCUR_07670</name>
</gene>
<dbReference type="STRING" id="49547.MBCUR_07670"/>
<sequence>MNVYKKPSITVDIFIYEESNPSQFILIQRKNQPFKGSWALTGGFIDYGESAEIAAVREAKEETNIDVKLEKLFNVYSKGNRDPRGHTITIVFLATGNFKMLNAGSDAESIKVFSFKDIDSMNLAFDHKIILNDIYNYFY</sequence>
<protein>
    <submittedName>
        <fullName evidence="3">Bifunctional NMN adenylyltransferase/nudix hydrolase</fullName>
    </submittedName>
</protein>
<comment type="caution">
    <text evidence="3">The sequence shown here is derived from an EMBL/GenBank/DDBJ whole genome shotgun (WGS) entry which is preliminary data.</text>
</comment>
<feature type="domain" description="Nudix hydrolase" evidence="2">
    <location>
        <begin position="6"/>
        <end position="135"/>
    </location>
</feature>
<dbReference type="InterPro" id="IPR000086">
    <property type="entry name" value="NUDIX_hydrolase_dom"/>
</dbReference>
<dbReference type="Pfam" id="PF00293">
    <property type="entry name" value="NUDIX"/>
    <property type="match status" value="1"/>
</dbReference>
<reference evidence="3 4" key="1">
    <citation type="submission" date="2016-04" db="EMBL/GenBank/DDBJ databases">
        <title>Genome sequence of Methanobrevibacter curvatus DSM 11111.</title>
        <authorList>
            <person name="Poehlein A."/>
            <person name="Seedorf H."/>
            <person name="Daniel R."/>
        </authorList>
    </citation>
    <scope>NUCLEOTIDE SEQUENCE [LARGE SCALE GENOMIC DNA]</scope>
    <source>
        <strain evidence="3 4">DSM 11111</strain>
    </source>
</reference>
<name>A0A166BAE0_9EURY</name>
<dbReference type="SUPFAM" id="SSF55811">
    <property type="entry name" value="Nudix"/>
    <property type="match status" value="1"/>
</dbReference>
<dbReference type="GO" id="GO:0016779">
    <property type="term" value="F:nucleotidyltransferase activity"/>
    <property type="evidence" value="ECO:0007669"/>
    <property type="project" value="UniProtKB-KW"/>
</dbReference>
<keyword evidence="3" id="KW-0548">Nucleotidyltransferase</keyword>
<dbReference type="PATRIC" id="fig|49547.3.peg.831"/>
<dbReference type="RefSeq" id="WP_067090441.1">
    <property type="nucleotide sequence ID" value="NZ_LWMV01000156.1"/>
</dbReference>
<dbReference type="AlphaFoldDB" id="A0A166BAE0"/>
<evidence type="ECO:0000313" key="4">
    <source>
        <dbReference type="Proteomes" id="UP000077245"/>
    </source>
</evidence>
<dbReference type="Proteomes" id="UP000077245">
    <property type="component" value="Unassembled WGS sequence"/>
</dbReference>
<dbReference type="Gene3D" id="3.90.79.10">
    <property type="entry name" value="Nucleoside Triphosphate Pyrophosphohydrolase"/>
    <property type="match status" value="1"/>
</dbReference>
<dbReference type="PROSITE" id="PS00893">
    <property type="entry name" value="NUDIX_BOX"/>
    <property type="match status" value="1"/>
</dbReference>
<keyword evidence="1 3" id="KW-0378">Hydrolase</keyword>
<evidence type="ECO:0000256" key="1">
    <source>
        <dbReference type="ARBA" id="ARBA00022801"/>
    </source>
</evidence>
<dbReference type="PANTHER" id="PTHR43736">
    <property type="entry name" value="ADP-RIBOSE PYROPHOSPHATASE"/>
    <property type="match status" value="1"/>
</dbReference>
<keyword evidence="3" id="KW-0808">Transferase</keyword>
<dbReference type="EMBL" id="LWMV01000156">
    <property type="protein sequence ID" value="KZX13079.1"/>
    <property type="molecule type" value="Genomic_DNA"/>
</dbReference>
<evidence type="ECO:0000313" key="3">
    <source>
        <dbReference type="EMBL" id="KZX13079.1"/>
    </source>
</evidence>
<dbReference type="PROSITE" id="PS51462">
    <property type="entry name" value="NUDIX"/>
    <property type="match status" value="1"/>
</dbReference>
<dbReference type="CDD" id="cd18873">
    <property type="entry name" value="NUDIX_NadM_like"/>
    <property type="match status" value="1"/>
</dbReference>
<dbReference type="GO" id="GO:0016787">
    <property type="term" value="F:hydrolase activity"/>
    <property type="evidence" value="ECO:0007669"/>
    <property type="project" value="UniProtKB-KW"/>
</dbReference>
<dbReference type="InterPro" id="IPR020476">
    <property type="entry name" value="Nudix_hydrolase"/>
</dbReference>
<proteinExistence type="predicted"/>
<dbReference type="OrthoDB" id="40462at2157"/>
<dbReference type="InterPro" id="IPR020084">
    <property type="entry name" value="NUDIX_hydrolase_CS"/>
</dbReference>
<dbReference type="PRINTS" id="PR00502">
    <property type="entry name" value="NUDIXFAMILY"/>
</dbReference>
<evidence type="ECO:0000259" key="2">
    <source>
        <dbReference type="PROSITE" id="PS51462"/>
    </source>
</evidence>
<dbReference type="InterPro" id="IPR015797">
    <property type="entry name" value="NUDIX_hydrolase-like_dom_sf"/>
</dbReference>
<organism evidence="3 4">
    <name type="scientific">Methanobrevibacter curvatus</name>
    <dbReference type="NCBI Taxonomy" id="49547"/>
    <lineage>
        <taxon>Archaea</taxon>
        <taxon>Methanobacteriati</taxon>
        <taxon>Methanobacteriota</taxon>
        <taxon>Methanomada group</taxon>
        <taxon>Methanobacteria</taxon>
        <taxon>Methanobacteriales</taxon>
        <taxon>Methanobacteriaceae</taxon>
        <taxon>Methanobrevibacter</taxon>
    </lineage>
</organism>
<accession>A0A166BAE0</accession>
<keyword evidence="4" id="KW-1185">Reference proteome</keyword>
<dbReference type="PANTHER" id="PTHR43736:SF1">
    <property type="entry name" value="DIHYDRONEOPTERIN TRIPHOSPHATE DIPHOSPHATASE"/>
    <property type="match status" value="1"/>
</dbReference>